<accession>A0A8A0RMJ0</accession>
<evidence type="ECO:0000256" key="1">
    <source>
        <dbReference type="SAM" id="Coils"/>
    </source>
</evidence>
<evidence type="ECO:0000313" key="2">
    <source>
        <dbReference type="EMBL" id="QSQ09463.1"/>
    </source>
</evidence>
<gene>
    <name evidence="2" type="ORF">H0A61_01826</name>
</gene>
<dbReference type="KEGG" id="kme:H0A61_01826"/>
<evidence type="ECO:0000313" key="3">
    <source>
        <dbReference type="Proteomes" id="UP000662904"/>
    </source>
</evidence>
<name>A0A8A0RMJ0_9FIRM</name>
<dbReference type="AlphaFoldDB" id="A0A8A0RMJ0"/>
<evidence type="ECO:0008006" key="4">
    <source>
        <dbReference type="Google" id="ProtNLM"/>
    </source>
</evidence>
<dbReference type="EMBL" id="CP059066">
    <property type="protein sequence ID" value="QSQ09463.1"/>
    <property type="molecule type" value="Genomic_DNA"/>
</dbReference>
<feature type="coiled-coil region" evidence="1">
    <location>
        <begin position="170"/>
        <end position="197"/>
    </location>
</feature>
<sequence length="219" mass="26129">MPVFNLPKTTLVNKKIPKNKFYERLQAGKSLKEKFIRQVDYILWKHKLSRHTVNLFPTKEIEEIQVFEIHLKQKNLSREVLESIDRAVPYPILFALVYHDEVQLAIAYKKRSKQHEDRFVVDSYYYSPWQKIEDVSLDLLKGLDLQAVYENIIKSFMPISKGSSQNLEQAIEKQKAADRLKREIAALEAKMHKERQFNRKVEYNLKLQEKRKELEKLLK</sequence>
<dbReference type="RefSeq" id="WP_206706821.1">
    <property type="nucleotide sequence ID" value="NZ_CP059066.1"/>
</dbReference>
<keyword evidence="1" id="KW-0175">Coiled coil</keyword>
<reference evidence="2" key="1">
    <citation type="submission" date="2020-07" db="EMBL/GenBank/DDBJ databases">
        <title>Koleobacter methoxysyntrophicus gen. nov., sp. nov., a novel anaerobic bacterium isolated from deep subsurface oil field and proposal of Koleobacterales ord. nov. in the phylum Firmicutes.</title>
        <authorList>
            <person name="Sakamoto S."/>
            <person name="Tamaki H."/>
        </authorList>
    </citation>
    <scope>NUCLEOTIDE SEQUENCE</scope>
    <source>
        <strain evidence="2">NRmbB1</strain>
    </source>
</reference>
<proteinExistence type="predicted"/>
<dbReference type="InterPro" id="IPR025503">
    <property type="entry name" value="DUF4391"/>
</dbReference>
<keyword evidence="3" id="KW-1185">Reference proteome</keyword>
<dbReference type="Proteomes" id="UP000662904">
    <property type="component" value="Chromosome"/>
</dbReference>
<protein>
    <recommendedName>
        <fullName evidence="4">DUF4391 domain-containing protein</fullName>
    </recommendedName>
</protein>
<organism evidence="2 3">
    <name type="scientific">Koleobacter methoxysyntrophicus</name>
    <dbReference type="NCBI Taxonomy" id="2751313"/>
    <lineage>
        <taxon>Bacteria</taxon>
        <taxon>Bacillati</taxon>
        <taxon>Bacillota</taxon>
        <taxon>Clostridia</taxon>
        <taxon>Koleobacterales</taxon>
        <taxon>Koleobacteraceae</taxon>
        <taxon>Koleobacter</taxon>
    </lineage>
</organism>
<dbReference type="Pfam" id="PF14335">
    <property type="entry name" value="DUF4391"/>
    <property type="match status" value="1"/>
</dbReference>